<accession>A0A1W1V7U8</accession>
<dbReference type="InterPro" id="IPR029052">
    <property type="entry name" value="Metallo-depent_PP-like"/>
</dbReference>
<gene>
    <name evidence="2" type="ORF">SAMN00790413_00453</name>
</gene>
<evidence type="ECO:0000313" key="3">
    <source>
        <dbReference type="Proteomes" id="UP000192582"/>
    </source>
</evidence>
<dbReference type="GO" id="GO:0110154">
    <property type="term" value="P:RNA decapping"/>
    <property type="evidence" value="ECO:0007669"/>
    <property type="project" value="TreeGrafter"/>
</dbReference>
<evidence type="ECO:0000313" key="2">
    <source>
        <dbReference type="EMBL" id="SMB89499.1"/>
    </source>
</evidence>
<proteinExistence type="predicted"/>
<keyword evidence="3" id="KW-1185">Reference proteome</keyword>
<dbReference type="EMBL" id="FWWU01000009">
    <property type="protein sequence ID" value="SMB89499.1"/>
    <property type="molecule type" value="Genomic_DNA"/>
</dbReference>
<feature type="domain" description="Calcineurin-like phosphoesterase" evidence="1">
    <location>
        <begin position="19"/>
        <end position="219"/>
    </location>
</feature>
<dbReference type="InterPro" id="IPR004843">
    <property type="entry name" value="Calcineurin-like_PHP"/>
</dbReference>
<reference evidence="2 3" key="1">
    <citation type="submission" date="2017-04" db="EMBL/GenBank/DDBJ databases">
        <authorList>
            <person name="Afonso C.L."/>
            <person name="Miller P.J."/>
            <person name="Scott M.A."/>
            <person name="Spackman E."/>
            <person name="Goraichik I."/>
            <person name="Dimitrov K.M."/>
            <person name="Suarez D.L."/>
            <person name="Swayne D.E."/>
        </authorList>
    </citation>
    <scope>NUCLEOTIDE SEQUENCE [LARGE SCALE GENOMIC DNA]</scope>
    <source>
        <strain evidence="2 3">KR-140</strain>
    </source>
</reference>
<dbReference type="PANTHER" id="PTHR42850:SF4">
    <property type="entry name" value="ZINC-DEPENDENT ENDOPOLYPHOSPHATASE"/>
    <property type="match status" value="1"/>
</dbReference>
<protein>
    <submittedName>
        <fullName evidence="2">Serine/threonine protein phosphatase 1</fullName>
    </submittedName>
</protein>
<dbReference type="SUPFAM" id="SSF56300">
    <property type="entry name" value="Metallo-dependent phosphatases"/>
    <property type="match status" value="1"/>
</dbReference>
<dbReference type="AlphaFoldDB" id="A0A1W1V7U8"/>
<dbReference type="GO" id="GO:0016791">
    <property type="term" value="F:phosphatase activity"/>
    <property type="evidence" value="ECO:0007669"/>
    <property type="project" value="TreeGrafter"/>
</dbReference>
<dbReference type="Gene3D" id="3.60.21.10">
    <property type="match status" value="1"/>
</dbReference>
<dbReference type="GO" id="GO:0005737">
    <property type="term" value="C:cytoplasm"/>
    <property type="evidence" value="ECO:0007669"/>
    <property type="project" value="TreeGrafter"/>
</dbReference>
<dbReference type="PANTHER" id="PTHR42850">
    <property type="entry name" value="METALLOPHOSPHOESTERASE"/>
    <property type="match status" value="1"/>
</dbReference>
<evidence type="ECO:0000259" key="1">
    <source>
        <dbReference type="Pfam" id="PF00149"/>
    </source>
</evidence>
<dbReference type="STRING" id="695939.SAMN00790413_00453"/>
<organism evidence="2 3">
    <name type="scientific">Deinococcus hopiensis KR-140</name>
    <dbReference type="NCBI Taxonomy" id="695939"/>
    <lineage>
        <taxon>Bacteria</taxon>
        <taxon>Thermotogati</taxon>
        <taxon>Deinococcota</taxon>
        <taxon>Deinococci</taxon>
        <taxon>Deinococcales</taxon>
        <taxon>Deinococcaceae</taxon>
        <taxon>Deinococcus</taxon>
    </lineage>
</organism>
<sequence>MLLARTRPVRVGRVSVPRTVIVVPDLHGRADLLAEAVAHVEDSYGPEGHLLSLGDAIDRGPESVRCAELLLSLQRQGRATLLMGNHERMAQEGLQWFREYSATGNPAHYRQALEGFRWWMGNGGESVRREVQGLTLEQFPPALAEYLDALRRVVYVTADGEIHAEAPQGPSVLVSHASPPVRHPQYPSPESAALWLRPFDGPFPLPEGVTYSVHGHTPVRTPTRLGRHVYLDLGTYETGRLALLAVNVQGRPEVTVLEGPGNPGAARRYAVFGEPLAARTITLLGRPER</sequence>
<dbReference type="Proteomes" id="UP000192582">
    <property type="component" value="Unassembled WGS sequence"/>
</dbReference>
<dbReference type="InterPro" id="IPR050126">
    <property type="entry name" value="Ap4A_hydrolase"/>
</dbReference>
<dbReference type="GO" id="GO:0008803">
    <property type="term" value="F:bis(5'-nucleosyl)-tetraphosphatase (symmetrical) activity"/>
    <property type="evidence" value="ECO:0007669"/>
    <property type="project" value="TreeGrafter"/>
</dbReference>
<name>A0A1W1V7U8_9DEIO</name>
<dbReference type="Pfam" id="PF00149">
    <property type="entry name" value="Metallophos"/>
    <property type="match status" value="1"/>
</dbReference>